<comment type="caution">
    <text evidence="2">The sequence shown here is derived from an EMBL/GenBank/DDBJ whole genome shotgun (WGS) entry which is preliminary data.</text>
</comment>
<dbReference type="EMBL" id="JAGDFM010000032">
    <property type="protein sequence ID" value="KAG7390454.1"/>
    <property type="molecule type" value="Genomic_DNA"/>
</dbReference>
<gene>
    <name evidence="2" type="ORF">PHYPSEUDO_007977</name>
</gene>
<dbReference type="Proteomes" id="UP000694044">
    <property type="component" value="Unassembled WGS sequence"/>
</dbReference>
<dbReference type="AlphaFoldDB" id="A0A8T1WDT2"/>
<reference evidence="2" key="1">
    <citation type="submission" date="2021-02" db="EMBL/GenBank/DDBJ databases">
        <authorList>
            <person name="Palmer J.M."/>
        </authorList>
    </citation>
    <scope>NUCLEOTIDE SEQUENCE</scope>
    <source>
        <strain evidence="2">SCRP734</strain>
    </source>
</reference>
<feature type="region of interest" description="Disordered" evidence="1">
    <location>
        <begin position="51"/>
        <end position="90"/>
    </location>
</feature>
<evidence type="ECO:0000256" key="1">
    <source>
        <dbReference type="SAM" id="MobiDB-lite"/>
    </source>
</evidence>
<name>A0A8T1WDT2_9STRA</name>
<keyword evidence="3" id="KW-1185">Reference proteome</keyword>
<sequence length="270" mass="28739">MVSESSAVQAQGPRRLRLKQAAAARRLPARCAEVRTLRPLDGDTYIYAEEDDAADCSESGGSGATDPNADPRGEMPSQARGAARTASRKGRLLHGDLAGRVWQVEVARIVETAHPPSCNDGLAVSTCTCTAMPDRAGPSLSRRVDFAPSHIAQAPTTTARCCVQGFRQIGRWAAEVGRQALTCGARFAGLRKRNGGMKVSGAIPFGLALHCRGRGLPRCSRVRSRIRAMCKHRAQGRRNLAFAGPARHHPFVSSKSTGARLQFATAGTAS</sequence>
<proteinExistence type="predicted"/>
<organism evidence="2 3">
    <name type="scientific">Phytophthora pseudosyringae</name>
    <dbReference type="NCBI Taxonomy" id="221518"/>
    <lineage>
        <taxon>Eukaryota</taxon>
        <taxon>Sar</taxon>
        <taxon>Stramenopiles</taxon>
        <taxon>Oomycota</taxon>
        <taxon>Peronosporomycetes</taxon>
        <taxon>Peronosporales</taxon>
        <taxon>Peronosporaceae</taxon>
        <taxon>Phytophthora</taxon>
    </lineage>
</organism>
<evidence type="ECO:0000313" key="3">
    <source>
        <dbReference type="Proteomes" id="UP000694044"/>
    </source>
</evidence>
<protein>
    <submittedName>
        <fullName evidence="2">Uncharacterized protein</fullName>
    </submittedName>
</protein>
<accession>A0A8T1WDT2</accession>
<evidence type="ECO:0000313" key="2">
    <source>
        <dbReference type="EMBL" id="KAG7390454.1"/>
    </source>
</evidence>